<evidence type="ECO:0000313" key="1">
    <source>
        <dbReference type="EMBL" id="AAR98206.1"/>
    </source>
</evidence>
<dbReference type="EMBL" id="AY386263">
    <property type="protein sequence ID" value="AAR98206.1"/>
    <property type="molecule type" value="Genomic_DNA"/>
</dbReference>
<protein>
    <submittedName>
        <fullName evidence="1">Uncharacterized protein</fullName>
    </submittedName>
</protein>
<sequence length="198" mass="22446">MHEGDARITENILFERKDAMSRLQILTSFGQIYAPDEARLREIARDLGICTIKRAFGDMLYGFIDFNPVPLTQVNMLMSNCYFAVNGNLLPCTEDFRLRLPATEISAAYLTRTGRTILCGKDFNIVAPSGFKPSMRLRDLSHVSALVEILELYDESGDYQFVLGPSAQFMLRLMEKENVCLFGNGWCIVDLRKLDVTI</sequence>
<name>Q6TVY9_ORFV</name>
<dbReference type="Pfam" id="PF05989">
    <property type="entry name" value="Chordopox_A35R"/>
    <property type="match status" value="1"/>
</dbReference>
<accession>Q6TVY9</accession>
<organism evidence="1 2">
    <name type="scientific">Orf virus</name>
    <name type="common">ORFV</name>
    <dbReference type="NCBI Taxonomy" id="10258"/>
    <lineage>
        <taxon>Viruses</taxon>
        <taxon>Varidnaviria</taxon>
        <taxon>Bamfordvirae</taxon>
        <taxon>Nucleocytoviricota</taxon>
        <taxon>Pokkesviricetes</taxon>
        <taxon>Chitovirales</taxon>
        <taxon>Poxviridae</taxon>
        <taxon>Chordopoxvirinae</taxon>
        <taxon>Parapoxvirus</taxon>
        <taxon>Parapoxvirus orf</taxon>
    </lineage>
</organism>
<dbReference type="Proteomes" id="UP000122185">
    <property type="component" value="Segment"/>
</dbReference>
<reference evidence="1 2" key="1">
    <citation type="journal article" date="2004" name="J. Virol.">
        <title>Genomes of the parapoxviruses ORF virus and bovine papular stomatitis virus.</title>
        <authorList>
            <person name="Delhon G."/>
            <person name="Tulman E.R."/>
            <person name="Afonso C.L."/>
            <person name="Lu Z."/>
            <person name="de la Concha-Bermejillo A."/>
            <person name="Lehmkuhl H.D."/>
            <person name="Piccone M.E."/>
            <person name="Kutish G.F."/>
            <person name="Rock D.L."/>
        </authorList>
    </citation>
    <scope>NUCLEOTIDE SEQUENCE [LARGE SCALE GENOMIC DNA]</scope>
    <source>
        <strain evidence="1">OV-IA82</strain>
    </source>
</reference>
<dbReference type="InterPro" id="IPR009247">
    <property type="entry name" value="Chordopox_A35R"/>
</dbReference>
<organismHost>
    <name type="scientific">Ovis aries</name>
    <name type="common">Sheep</name>
    <dbReference type="NCBI Taxonomy" id="9940"/>
</organismHost>
<proteinExistence type="predicted"/>
<organismHost>
    <name type="scientific">Homo sapiens</name>
    <name type="common">Human</name>
    <dbReference type="NCBI Taxonomy" id="9606"/>
</organismHost>
<evidence type="ECO:0000313" key="2">
    <source>
        <dbReference type="Proteomes" id="UP000122185"/>
    </source>
</evidence>
<organismHost>
    <name type="scientific">Capra hircus</name>
    <name type="common">Goat</name>
    <dbReference type="NCBI Taxonomy" id="9925"/>
</organismHost>